<dbReference type="InterPro" id="IPR013087">
    <property type="entry name" value="Znf_C2H2_type"/>
</dbReference>
<dbReference type="Pfam" id="PF13374">
    <property type="entry name" value="TPR_10"/>
    <property type="match status" value="1"/>
</dbReference>
<feature type="domain" description="C2H2-type" evidence="2">
    <location>
        <begin position="432"/>
        <end position="455"/>
    </location>
</feature>
<proteinExistence type="predicted"/>
<dbReference type="VEuPathDB" id="FungiDB:PV07_09763"/>
<reference evidence="3 4" key="1">
    <citation type="submission" date="2015-01" db="EMBL/GenBank/DDBJ databases">
        <title>The Genome Sequence of Cladophialophora immunda CBS83496.</title>
        <authorList>
            <consortium name="The Broad Institute Genomics Platform"/>
            <person name="Cuomo C."/>
            <person name="de Hoog S."/>
            <person name="Gorbushina A."/>
            <person name="Stielow B."/>
            <person name="Teixiera M."/>
            <person name="Abouelleil A."/>
            <person name="Chapman S.B."/>
            <person name="Priest M."/>
            <person name="Young S.K."/>
            <person name="Wortman J."/>
            <person name="Nusbaum C."/>
            <person name="Birren B."/>
        </authorList>
    </citation>
    <scope>NUCLEOTIDE SEQUENCE [LARGE SCALE GENOMIC DNA]</scope>
    <source>
        <strain evidence="3 4">CBS 83496</strain>
    </source>
</reference>
<dbReference type="SMART" id="SM00355">
    <property type="entry name" value="ZnF_C2H2"/>
    <property type="match status" value="3"/>
</dbReference>
<dbReference type="STRING" id="569365.A0A0D2CKI6"/>
<dbReference type="GeneID" id="27348957"/>
<dbReference type="RefSeq" id="XP_016244240.1">
    <property type="nucleotide sequence ID" value="XM_016397049.1"/>
</dbReference>
<dbReference type="PANTHER" id="PTHR35391:SF5">
    <property type="entry name" value="DUF6590 DOMAIN-CONTAINING PROTEIN"/>
    <property type="match status" value="1"/>
</dbReference>
<gene>
    <name evidence="3" type="ORF">PV07_09763</name>
</gene>
<dbReference type="SUPFAM" id="SSF48452">
    <property type="entry name" value="TPR-like"/>
    <property type="match status" value="1"/>
</dbReference>
<sequence length="957" mass="107346">MASALDLTSEGSPTGAVVRSCFEEFKQCIQQLEGKDKIHVQTRFADLRLWADSVGATAQAKASLDWRFQHRPNDLYFIRGHLSMLEGFLKECFAAANDKSDICDIIANIDSTVDSLAFIGVQIRRSGRKSRLRRADDSFDQNRDEYRKLRAHLACIVASKPTKEGRPKDEGKEIHSIDYFANLKLPQIQERLVEANLRRRHRFIEAQRHSHGLKDPSTKPSHTISQQQFIAMAAIHTNQEVSPMQGKREATTMRQKQAHPTGPRTDVPTMPATSASGIDSTWGGLRNKRQPGSTVTRITAITAAARYPRAQTLSNPDQQLVKCPCCCQAIPATELEDSQWRKHVANDLCPYTCVLEDCPTPYNLFVTQKEWNDHVMNDHPPQWQCPCCEGDPPMFKSLSSIISHMVSKHPNVNSNNLEDLLSSSEISVMGITKCPLCDSEGPQDSPDLVEHVLHHVHEFSLRSLPWPMDPTISLEKPVGIFDMSHAEKIIRDDTGNEHIFHIAEWAETVVPIFDLSRGVKIFNDPEGNELDMDIAGWPENTTLEGELSLQLCDIDQNPPKTSEEESTLDTPSNKDYFSQNEYFADESSDGRFPSQTSRSSQQTQIIDFFGESFLEDQYADDSSEQDRDVNEASRPQHMTIRYKRTSEIKDLQDDIKLARRKVESIPEDHPNWAGWLNTLGIRLSDRYSRTGSLADLEEAIQIMKTAVKATPADHADKAERLNNLGIQFGKRYTKTGEMADLEYAIQIMQNAVEMTPADHSNRAAVLSNLGNSFRHMFELTRGLNDINEAIGFGEEAIAVTPHDHPDRAAILSHLANSLCHKFKRTSDLQDLNEAISIGKEAVAATPHDHPDGAAILTNLSNSFYHKFEWTHDLQALIDAISIAKQAVFATPNDHPDRAAILSHLANSLYHKFKQTSDLQDLNEAISIGKEAVAATPHDHPDREAILSMLEFAKSGYD</sequence>
<dbReference type="HOGENOM" id="CLU_308354_0_0_1"/>
<evidence type="ECO:0000313" key="3">
    <source>
        <dbReference type="EMBL" id="KIW24024.1"/>
    </source>
</evidence>
<feature type="region of interest" description="Disordered" evidence="1">
    <location>
        <begin position="555"/>
        <end position="575"/>
    </location>
</feature>
<feature type="domain" description="C2H2-type" evidence="2">
    <location>
        <begin position="383"/>
        <end position="409"/>
    </location>
</feature>
<dbReference type="OrthoDB" id="9991317at2759"/>
<evidence type="ECO:0000313" key="4">
    <source>
        <dbReference type="Proteomes" id="UP000054466"/>
    </source>
</evidence>
<dbReference type="InterPro" id="IPR011990">
    <property type="entry name" value="TPR-like_helical_dom_sf"/>
</dbReference>
<name>A0A0D2CKI6_9EURO</name>
<dbReference type="AlphaFoldDB" id="A0A0D2CKI6"/>
<keyword evidence="4" id="KW-1185">Reference proteome</keyword>
<dbReference type="PANTHER" id="PTHR35391">
    <property type="entry name" value="C2H2-TYPE DOMAIN-CONTAINING PROTEIN-RELATED"/>
    <property type="match status" value="1"/>
</dbReference>
<evidence type="ECO:0000256" key="1">
    <source>
        <dbReference type="SAM" id="MobiDB-lite"/>
    </source>
</evidence>
<organism evidence="3 4">
    <name type="scientific">Cladophialophora immunda</name>
    <dbReference type="NCBI Taxonomy" id="569365"/>
    <lineage>
        <taxon>Eukaryota</taxon>
        <taxon>Fungi</taxon>
        <taxon>Dikarya</taxon>
        <taxon>Ascomycota</taxon>
        <taxon>Pezizomycotina</taxon>
        <taxon>Eurotiomycetes</taxon>
        <taxon>Chaetothyriomycetidae</taxon>
        <taxon>Chaetothyriales</taxon>
        <taxon>Herpotrichiellaceae</taxon>
        <taxon>Cladophialophora</taxon>
    </lineage>
</organism>
<dbReference type="Proteomes" id="UP000054466">
    <property type="component" value="Unassembled WGS sequence"/>
</dbReference>
<accession>A0A0D2CKI6</accession>
<evidence type="ECO:0000259" key="2">
    <source>
        <dbReference type="SMART" id="SM00355"/>
    </source>
</evidence>
<protein>
    <recommendedName>
        <fullName evidence="2">C2H2-type domain-containing protein</fullName>
    </recommendedName>
</protein>
<dbReference type="Gene3D" id="1.25.40.10">
    <property type="entry name" value="Tetratricopeptide repeat domain"/>
    <property type="match status" value="2"/>
</dbReference>
<dbReference type="EMBL" id="KN847045">
    <property type="protein sequence ID" value="KIW24024.1"/>
    <property type="molecule type" value="Genomic_DNA"/>
</dbReference>
<feature type="domain" description="C2H2-type" evidence="2">
    <location>
        <begin position="351"/>
        <end position="379"/>
    </location>
</feature>
<feature type="region of interest" description="Disordered" evidence="1">
    <location>
        <begin position="247"/>
        <end position="293"/>
    </location>
</feature>